<accession>A0A4D6YCG2</accession>
<name>A0A4D6YCG2_BUCMH</name>
<feature type="domain" description="Methyltransferase small" evidence="6">
    <location>
        <begin position="150"/>
        <end position="316"/>
    </location>
</feature>
<evidence type="ECO:0000259" key="6">
    <source>
        <dbReference type="Pfam" id="PF05175"/>
    </source>
</evidence>
<keyword evidence="1" id="KW-0963">Cytoplasm</keyword>
<evidence type="ECO:0000256" key="5">
    <source>
        <dbReference type="ARBA" id="ARBA00022691"/>
    </source>
</evidence>
<dbReference type="PRINTS" id="PR00507">
    <property type="entry name" value="N12N6MTFRASE"/>
</dbReference>
<organism evidence="8 9">
    <name type="scientific">Buchnera aphidicola subsp. Melaphis rhois</name>
    <dbReference type="NCBI Taxonomy" id="118103"/>
    <lineage>
        <taxon>Bacteria</taxon>
        <taxon>Pseudomonadati</taxon>
        <taxon>Pseudomonadota</taxon>
        <taxon>Gammaproteobacteria</taxon>
        <taxon>Enterobacterales</taxon>
        <taxon>Erwiniaceae</taxon>
        <taxon>Buchnera</taxon>
    </lineage>
</organism>
<dbReference type="NCBIfam" id="NF007023">
    <property type="entry name" value="PRK09489.1"/>
    <property type="match status" value="1"/>
</dbReference>
<keyword evidence="2" id="KW-0698">rRNA processing</keyword>
<keyword evidence="5" id="KW-0949">S-adenosyl-L-methionine</keyword>
<dbReference type="SUPFAM" id="SSF53335">
    <property type="entry name" value="S-adenosyl-L-methionine-dependent methyltransferases"/>
    <property type="match status" value="1"/>
</dbReference>
<keyword evidence="4 8" id="KW-0808">Transferase</keyword>
<evidence type="ECO:0000256" key="4">
    <source>
        <dbReference type="ARBA" id="ARBA00022679"/>
    </source>
</evidence>
<dbReference type="AlphaFoldDB" id="A0A4D6YCG2"/>
<dbReference type="Pfam" id="PF05175">
    <property type="entry name" value="MTS"/>
    <property type="match status" value="1"/>
</dbReference>
<gene>
    <name evidence="8" type="primary">rsmC</name>
    <name evidence="8" type="ORF">D9V73_01565</name>
</gene>
<dbReference type="InterPro" id="IPR046977">
    <property type="entry name" value="RsmC/RlmG"/>
</dbReference>
<dbReference type="Pfam" id="PF08468">
    <property type="entry name" value="MTS_N"/>
    <property type="match status" value="1"/>
</dbReference>
<evidence type="ECO:0000256" key="3">
    <source>
        <dbReference type="ARBA" id="ARBA00022603"/>
    </source>
</evidence>
<dbReference type="Gene3D" id="3.40.50.150">
    <property type="entry name" value="Vaccinia Virus protein VP39"/>
    <property type="match status" value="2"/>
</dbReference>
<feature type="domain" description="Methyltransferase small N-terminal" evidence="7">
    <location>
        <begin position="2"/>
        <end position="143"/>
    </location>
</feature>
<dbReference type="EMBL" id="CP033004">
    <property type="protein sequence ID" value="QCI23330.1"/>
    <property type="molecule type" value="Genomic_DNA"/>
</dbReference>
<keyword evidence="3 8" id="KW-0489">Methyltransferase</keyword>
<evidence type="ECO:0000313" key="9">
    <source>
        <dbReference type="Proteomes" id="UP000298566"/>
    </source>
</evidence>
<dbReference type="InterPro" id="IPR029063">
    <property type="entry name" value="SAM-dependent_MTases_sf"/>
</dbReference>
<protein>
    <submittedName>
        <fullName evidence="8">16S rRNA (Guanine(1207)-N(2))-methyltransferase RsmC</fullName>
    </submittedName>
</protein>
<dbReference type="Proteomes" id="UP000298566">
    <property type="component" value="Chromosome"/>
</dbReference>
<dbReference type="OrthoDB" id="9816072at2"/>
<proteinExistence type="predicted"/>
<dbReference type="InterPro" id="IPR013675">
    <property type="entry name" value="Mtase_sm_N"/>
</dbReference>
<evidence type="ECO:0000256" key="2">
    <source>
        <dbReference type="ARBA" id="ARBA00022552"/>
    </source>
</evidence>
<dbReference type="PANTHER" id="PTHR47816:SF4">
    <property type="entry name" value="RIBOSOMAL RNA SMALL SUBUNIT METHYLTRANSFERASE C"/>
    <property type="match status" value="1"/>
</dbReference>
<evidence type="ECO:0000256" key="1">
    <source>
        <dbReference type="ARBA" id="ARBA00022490"/>
    </source>
</evidence>
<dbReference type="InterPro" id="IPR007848">
    <property type="entry name" value="Small_mtfrase_dom"/>
</dbReference>
<sequence length="323" mass="37620">MFKKKIFILGNIYDEFCLDKLNRDTIICTQKFDHWISLKKKTKHKVKFVLLEKKETILNSDVILYFWPNSKIEAIFHLKYIFSILSEKHSIFLIGEKNSGINTAQSLLKKWIQLKKIDSAKHCFLFEGKIILKPKFRFNTFIHNNIWNKININTIPGIFSYNKVDIGSQLLISTFTKSIRGNVLDIGCGSGVLSASLMKYSNYITLTLVDINIAALRSSELTLKANNIIGNIYPSNIYSNINEKFDLIISNPPIHKNFKINLNYIKEIIKNSVKYLTKKGEIRIVINSSISCHKIFKYTFSKYNILNENNNFKVYQAYKRYKN</sequence>
<dbReference type="PANTHER" id="PTHR47816">
    <property type="entry name" value="RIBOSOMAL RNA SMALL SUBUNIT METHYLTRANSFERASE C"/>
    <property type="match status" value="1"/>
</dbReference>
<evidence type="ECO:0000259" key="7">
    <source>
        <dbReference type="Pfam" id="PF08468"/>
    </source>
</evidence>
<evidence type="ECO:0000313" key="8">
    <source>
        <dbReference type="EMBL" id="QCI23330.1"/>
    </source>
</evidence>
<reference evidence="8 9" key="1">
    <citation type="submission" date="2018-10" db="EMBL/GenBank/DDBJ databases">
        <title>Comparative functional genomics of the obligate endosymbiont Buchnera aphidicola.</title>
        <authorList>
            <person name="Chong R.A."/>
        </authorList>
    </citation>
    <scope>NUCLEOTIDE SEQUENCE [LARGE SCALE GENOMIC DNA]</scope>
    <source>
        <strain evidence="8 9">Mrh</strain>
    </source>
</reference>
<dbReference type="GO" id="GO:0008990">
    <property type="term" value="F:rRNA (guanine-N2-)-methyltransferase activity"/>
    <property type="evidence" value="ECO:0007669"/>
    <property type="project" value="InterPro"/>
</dbReference>
<dbReference type="CDD" id="cd02440">
    <property type="entry name" value="AdoMet_MTases"/>
    <property type="match status" value="1"/>
</dbReference>